<gene>
    <name evidence="10" type="ORF">NEZAVI_LOCUS635</name>
</gene>
<evidence type="ECO:0000259" key="9">
    <source>
        <dbReference type="Pfam" id="PF24762"/>
    </source>
</evidence>
<dbReference type="GO" id="GO:0030991">
    <property type="term" value="C:intraciliary transport particle A"/>
    <property type="evidence" value="ECO:0007669"/>
    <property type="project" value="TreeGrafter"/>
</dbReference>
<sequence>MTLYFDYRVNIGELSPNAAFTAIEWHSQHPLLSVALYSIEKGGAVFLCDELGEKLKDVDPTLHPISQVSCLSWHPSRRTLVICWQNGEIRTWNGDSDYTIAPATKIASIVNGKWSQQGSKFITIDSDGDICGWRLDARGQLVPLYTLHWETGIAIQFEMRIAKPTMDLAGLAKKAVAGDERALDIFSAWRPRTAGRRTAVSIDSTSFYVATNTGSVFHVNESGSKQEVLSSLGNIQLILHHESEDYLLVVLDGLNMNYYSVDTSGSLHEMSKVKLSGSSNGRDTIVWAGPGLLACAVGDLTIRFWQPTTGDTYSITVSNADEPNKQTIISLTFSKLKGLLCACTNSGFIVIWRVSGEGFEAWQQVASTKVKQNILKAAWGINQLAVNTSGTVYVLKEQPLSATYHDGVSVVQTSATQLVVSKGDETAELNTDLQALGVSLYKEVVAVWSGKVIAVYHINPISSISVVGSFECECMYAGVWEQSIVVLTNSGRLQVVTLQGTVKQNIETDGQPITLSLTRHFMTISTITGLLQLWDLSRREARPHSKVKDLIEAIADFGEVITAVCNSAGTRVAFTIAKNNLLPSPAVFLWNIDVDSVQSYFFNADNEPTRFVTSVLWDPDEPQLFACEAKRSSSQNTSKRYPRDISKYDVLIPTTILVSFLSSAEHGLLLRESLSMDDDYVSLLAVSIPYFVVAKKPPSQQKIMVDRIVMKDFEGLEDCDSATKNAVINFSFSLSIGDVDEAFKSICSMKSGVVIWRNLARMCVTTRRLDVAKICLGNMGDSKGVSELIKAEDEPEAVRVAILAMRLGMSEEAEKLLTECNRFDIKNKLYQRRNLWDKALETAQKYDRIHLKNTYHQYGKYLESEGDTDGASHMYYRAETHRHEVPRMLLCNTPALEKYIVNSKDPILLKWWAQYMESTGQMDIALKFYEEAGDTFSLVRVLCYLKETEKATVLAENSNDKAACNHLARHLEHRSRIQEAVHFYTVATAYNNAIRLCKEEGLEDQLWALALAAGRREQAEAANFLQHSSPERAVLLYHKAGMLHRALDLAFRNNHFDAVEQIATELTSENDTDLLTRCAQYFIDQHHYEKAVHLLAVAKQYVRAIEDCWEHNVILTDELAEKLTPDDDHSDRIVLIEKLAECALAQANYHLAAKKFTQAGSKVVFTCIL</sequence>
<comment type="subcellular location">
    <subcellularLocation>
        <location evidence="1">Cell projection</location>
        <location evidence="1">Cilium</location>
    </subcellularLocation>
</comment>
<dbReference type="Gene3D" id="2.130.10.10">
    <property type="entry name" value="YVTN repeat-like/Quinoprotein amine dehydrogenase"/>
    <property type="match status" value="2"/>
</dbReference>
<dbReference type="AlphaFoldDB" id="A0A9P0H106"/>
<dbReference type="GO" id="GO:0005930">
    <property type="term" value="C:axoneme"/>
    <property type="evidence" value="ECO:0007669"/>
    <property type="project" value="TreeGrafter"/>
</dbReference>
<dbReference type="SUPFAM" id="SSF50978">
    <property type="entry name" value="WD40 repeat-like"/>
    <property type="match status" value="1"/>
</dbReference>
<protein>
    <submittedName>
        <fullName evidence="10">Uncharacterized protein</fullName>
    </submittedName>
</protein>
<organism evidence="10 11">
    <name type="scientific">Nezara viridula</name>
    <name type="common">Southern green stink bug</name>
    <name type="synonym">Cimex viridulus</name>
    <dbReference type="NCBI Taxonomy" id="85310"/>
    <lineage>
        <taxon>Eukaryota</taxon>
        <taxon>Metazoa</taxon>
        <taxon>Ecdysozoa</taxon>
        <taxon>Arthropoda</taxon>
        <taxon>Hexapoda</taxon>
        <taxon>Insecta</taxon>
        <taxon>Pterygota</taxon>
        <taxon>Neoptera</taxon>
        <taxon>Paraneoptera</taxon>
        <taxon>Hemiptera</taxon>
        <taxon>Heteroptera</taxon>
        <taxon>Panheteroptera</taxon>
        <taxon>Pentatomomorpha</taxon>
        <taxon>Pentatomoidea</taxon>
        <taxon>Pentatomidae</taxon>
        <taxon>Pentatominae</taxon>
        <taxon>Nezara</taxon>
    </lineage>
</organism>
<dbReference type="PANTHER" id="PTHR15722">
    <property type="entry name" value="IFT140/172-RELATED"/>
    <property type="match status" value="1"/>
</dbReference>
<evidence type="ECO:0000256" key="5">
    <source>
        <dbReference type="ARBA" id="ARBA00023069"/>
    </source>
</evidence>
<evidence type="ECO:0000256" key="4">
    <source>
        <dbReference type="ARBA" id="ARBA00022803"/>
    </source>
</evidence>
<reference evidence="10" key="1">
    <citation type="submission" date="2022-01" db="EMBL/GenBank/DDBJ databases">
        <authorList>
            <person name="King R."/>
        </authorList>
    </citation>
    <scope>NUCLEOTIDE SEQUENCE</scope>
</reference>
<dbReference type="PANTHER" id="PTHR15722:SF7">
    <property type="entry name" value="INTRAFLAGELLAR TRANSPORT PROTEIN 140 HOMOLOG"/>
    <property type="match status" value="1"/>
</dbReference>
<feature type="domain" description="IFT140 first beta-propeller" evidence="7">
    <location>
        <begin position="3"/>
        <end position="398"/>
    </location>
</feature>
<keyword evidence="11" id="KW-1185">Reference proteome</keyword>
<keyword evidence="6" id="KW-0966">Cell projection</keyword>
<dbReference type="Pfam" id="PF23385">
    <property type="entry name" value="Beta-prop_IFT140_2nd"/>
    <property type="match status" value="1"/>
</dbReference>
<dbReference type="InterPro" id="IPR015943">
    <property type="entry name" value="WD40/YVTN_repeat-like_dom_sf"/>
</dbReference>
<evidence type="ECO:0000259" key="8">
    <source>
        <dbReference type="Pfam" id="PF23385"/>
    </source>
</evidence>
<dbReference type="SUPFAM" id="SSF48452">
    <property type="entry name" value="TPR-like"/>
    <property type="match status" value="1"/>
</dbReference>
<name>A0A9P0H106_NEZVI</name>
<dbReference type="EMBL" id="OV725077">
    <property type="protein sequence ID" value="CAH1389190.1"/>
    <property type="molecule type" value="Genomic_DNA"/>
</dbReference>
<dbReference type="OrthoDB" id="10258787at2759"/>
<evidence type="ECO:0000256" key="1">
    <source>
        <dbReference type="ARBA" id="ARBA00004138"/>
    </source>
</evidence>
<dbReference type="SUPFAM" id="SSF69322">
    <property type="entry name" value="Tricorn protease domain 2"/>
    <property type="match status" value="1"/>
</dbReference>
<evidence type="ECO:0000256" key="2">
    <source>
        <dbReference type="ARBA" id="ARBA00022574"/>
    </source>
</evidence>
<dbReference type="InterPro" id="IPR036322">
    <property type="entry name" value="WD40_repeat_dom_sf"/>
</dbReference>
<evidence type="ECO:0000313" key="10">
    <source>
        <dbReference type="EMBL" id="CAH1389190.1"/>
    </source>
</evidence>
<feature type="domain" description="IFT140 second beta-propeller" evidence="8">
    <location>
        <begin position="407"/>
        <end position="696"/>
    </location>
</feature>
<proteinExistence type="predicted"/>
<evidence type="ECO:0000256" key="3">
    <source>
        <dbReference type="ARBA" id="ARBA00022737"/>
    </source>
</evidence>
<keyword evidence="4" id="KW-0802">TPR repeat</keyword>
<dbReference type="Pfam" id="PF24762">
    <property type="entry name" value="TPR_IF140-IFT172"/>
    <property type="match status" value="1"/>
</dbReference>
<keyword evidence="5" id="KW-0969">Cilium</keyword>
<evidence type="ECO:0000259" key="7">
    <source>
        <dbReference type="Pfam" id="PF23383"/>
    </source>
</evidence>
<dbReference type="Pfam" id="PF23383">
    <property type="entry name" value="Beta-prop_IFT140_1st"/>
    <property type="match status" value="1"/>
</dbReference>
<feature type="domain" description="IF140/IFT172/WDR19 TPR" evidence="9">
    <location>
        <begin position="737"/>
        <end position="1163"/>
    </location>
</feature>
<dbReference type="Gene3D" id="1.25.40.470">
    <property type="match status" value="2"/>
</dbReference>
<dbReference type="SMART" id="SM00320">
    <property type="entry name" value="WD40"/>
    <property type="match status" value="4"/>
</dbReference>
<keyword evidence="2" id="KW-0853">WD repeat</keyword>
<evidence type="ECO:0000256" key="6">
    <source>
        <dbReference type="ARBA" id="ARBA00023273"/>
    </source>
</evidence>
<dbReference type="InterPro" id="IPR056155">
    <property type="entry name" value="Beta-prop_IFT140_2nd"/>
</dbReference>
<dbReference type="InterPro" id="IPR011990">
    <property type="entry name" value="TPR-like_helical_dom_sf"/>
</dbReference>
<dbReference type="InterPro" id="IPR056168">
    <property type="entry name" value="TPR_IF140/IFT172/WDR19"/>
</dbReference>
<evidence type="ECO:0000313" key="11">
    <source>
        <dbReference type="Proteomes" id="UP001152798"/>
    </source>
</evidence>
<dbReference type="InterPro" id="IPR056154">
    <property type="entry name" value="Beta-prop_IFT140_1st"/>
</dbReference>
<keyword evidence="3" id="KW-0677">Repeat</keyword>
<dbReference type="InterPro" id="IPR001680">
    <property type="entry name" value="WD40_rpt"/>
</dbReference>
<accession>A0A9P0H106</accession>
<dbReference type="GO" id="GO:0036064">
    <property type="term" value="C:ciliary basal body"/>
    <property type="evidence" value="ECO:0007669"/>
    <property type="project" value="TreeGrafter"/>
</dbReference>
<dbReference type="GO" id="GO:0035721">
    <property type="term" value="P:intraciliary retrograde transport"/>
    <property type="evidence" value="ECO:0007669"/>
    <property type="project" value="TreeGrafter"/>
</dbReference>
<dbReference type="Proteomes" id="UP001152798">
    <property type="component" value="Chromosome 1"/>
</dbReference>